<gene>
    <name evidence="5" type="primary">mug</name>
    <name evidence="5" type="ORF">ACTOB_001849</name>
</gene>
<dbReference type="PANTHER" id="PTHR12159:SF9">
    <property type="entry name" value="G_T MISMATCH-SPECIFIC THYMINE DNA GLYCOSYLASE"/>
    <property type="match status" value="1"/>
</dbReference>
<dbReference type="GO" id="GO:0016798">
    <property type="term" value="F:hydrolase activity, acting on glycosyl bonds"/>
    <property type="evidence" value="ECO:0007669"/>
    <property type="project" value="UniProtKB-KW"/>
</dbReference>
<dbReference type="InterPro" id="IPR015637">
    <property type="entry name" value="MUG/TDG"/>
</dbReference>
<dbReference type="EC" id="3.2.2.28" evidence="5"/>
<dbReference type="InterPro" id="IPR036895">
    <property type="entry name" value="Uracil-DNA_glycosylase-like_sf"/>
</dbReference>
<dbReference type="Proteomes" id="UP001240150">
    <property type="component" value="Chromosome"/>
</dbReference>
<keyword evidence="1" id="KW-0227">DNA damage</keyword>
<reference evidence="5 6" key="1">
    <citation type="submission" date="2023-06" db="EMBL/GenBank/DDBJ databases">
        <authorList>
            <person name="Yushchuk O."/>
            <person name="Binda E."/>
            <person name="Ruckert-Reed C."/>
            <person name="Fedorenko V."/>
            <person name="Kalinowski J."/>
            <person name="Marinelli F."/>
        </authorList>
    </citation>
    <scope>NUCLEOTIDE SEQUENCE [LARGE SCALE GENOMIC DNA]</scope>
    <source>
        <strain evidence="5 6">NRRL 3884</strain>
    </source>
</reference>
<dbReference type="Pfam" id="PF03167">
    <property type="entry name" value="UDG"/>
    <property type="match status" value="1"/>
</dbReference>
<dbReference type="Gene3D" id="3.40.470.10">
    <property type="entry name" value="Uracil-DNA glycosylase-like domain"/>
    <property type="match status" value="1"/>
</dbReference>
<keyword evidence="2 5" id="KW-0378">Hydrolase</keyword>
<keyword evidence="5" id="KW-0326">Glycosidase</keyword>
<evidence type="ECO:0000259" key="4">
    <source>
        <dbReference type="SMART" id="SM00986"/>
    </source>
</evidence>
<dbReference type="CDD" id="cd10028">
    <property type="entry name" value="UDG-F2_TDG_MUG"/>
    <property type="match status" value="1"/>
</dbReference>
<proteinExistence type="predicted"/>
<keyword evidence="6" id="KW-1185">Reference proteome</keyword>
<dbReference type="SUPFAM" id="SSF52141">
    <property type="entry name" value="Uracil-DNA glycosylase-like"/>
    <property type="match status" value="1"/>
</dbReference>
<evidence type="ECO:0000256" key="1">
    <source>
        <dbReference type="ARBA" id="ARBA00022763"/>
    </source>
</evidence>
<feature type="domain" description="Uracil-DNA glycosylase-like" evidence="4">
    <location>
        <begin position="30"/>
        <end position="188"/>
    </location>
</feature>
<dbReference type="SMART" id="SM00986">
    <property type="entry name" value="UDG"/>
    <property type="match status" value="1"/>
</dbReference>
<dbReference type="NCBIfam" id="NF007570">
    <property type="entry name" value="PRK10201.1"/>
    <property type="match status" value="1"/>
</dbReference>
<protein>
    <submittedName>
        <fullName evidence="5">G/U mismatch-specific DNA glycosylase</fullName>
        <ecNumber evidence="5">3.2.2.28</ecNumber>
    </submittedName>
</protein>
<keyword evidence="3" id="KW-0234">DNA repair</keyword>
<dbReference type="InterPro" id="IPR005122">
    <property type="entry name" value="Uracil-DNA_glycosylase-like"/>
</dbReference>
<dbReference type="EMBL" id="CP126980">
    <property type="protein sequence ID" value="WIN00755.1"/>
    <property type="molecule type" value="Genomic_DNA"/>
</dbReference>
<organism evidence="5 6">
    <name type="scientific">Actinoplanes oblitus</name>
    <dbReference type="NCBI Taxonomy" id="3040509"/>
    <lineage>
        <taxon>Bacteria</taxon>
        <taxon>Bacillati</taxon>
        <taxon>Actinomycetota</taxon>
        <taxon>Actinomycetes</taxon>
        <taxon>Micromonosporales</taxon>
        <taxon>Micromonosporaceae</taxon>
        <taxon>Actinoplanes</taxon>
    </lineage>
</organism>
<accession>A0ABY8WW18</accession>
<evidence type="ECO:0000313" key="6">
    <source>
        <dbReference type="Proteomes" id="UP001240150"/>
    </source>
</evidence>
<evidence type="ECO:0000256" key="2">
    <source>
        <dbReference type="ARBA" id="ARBA00022801"/>
    </source>
</evidence>
<name>A0ABY8WW18_9ACTN</name>
<sequence length="200" mass="21523">MRRADRRRRAAHPVKPSAAEVAAAVGRTIPDLIGPDLRVLFSGINPSLYSAATGHHFARPGNRFWPTLHGAGFTDRLLRPAEQHLLPALGLGITNVVARATARADELSPGELTAGGQVLTALVRREQPRFLAVLGVTAYRTAFARPRARIGPQPDEVGGVPVWVLPNPSGLNAHFQLPDLIREFTALREAATAPRSRPAP</sequence>
<evidence type="ECO:0000313" key="5">
    <source>
        <dbReference type="EMBL" id="WIN00755.1"/>
    </source>
</evidence>
<dbReference type="SMART" id="SM00987">
    <property type="entry name" value="UreE_C"/>
    <property type="match status" value="1"/>
</dbReference>
<evidence type="ECO:0000256" key="3">
    <source>
        <dbReference type="ARBA" id="ARBA00023204"/>
    </source>
</evidence>
<dbReference type="PANTHER" id="PTHR12159">
    <property type="entry name" value="G/T AND G/U MISMATCH-SPECIFIC DNA GLYCOSYLASE"/>
    <property type="match status" value="1"/>
</dbReference>